<keyword evidence="6" id="KW-1185">Reference proteome</keyword>
<dbReference type="PANTHER" id="PTHR37534">
    <property type="entry name" value="TRANSCRIPTIONAL ACTIVATOR PROTEIN UGA3"/>
    <property type="match status" value="1"/>
</dbReference>
<dbReference type="EMBL" id="KQ086077">
    <property type="protein sequence ID" value="KLO08795.1"/>
    <property type="molecule type" value="Genomic_DNA"/>
</dbReference>
<dbReference type="CDD" id="cd00067">
    <property type="entry name" value="GAL4"/>
    <property type="match status" value="1"/>
</dbReference>
<feature type="region of interest" description="Disordered" evidence="3">
    <location>
        <begin position="867"/>
        <end position="888"/>
    </location>
</feature>
<dbReference type="SMART" id="SM00066">
    <property type="entry name" value="GAL4"/>
    <property type="match status" value="1"/>
</dbReference>
<feature type="compositionally biased region" description="Gly residues" evidence="3">
    <location>
        <begin position="397"/>
        <end position="409"/>
    </location>
</feature>
<dbReference type="GO" id="GO:0008270">
    <property type="term" value="F:zinc ion binding"/>
    <property type="evidence" value="ECO:0007669"/>
    <property type="project" value="InterPro"/>
</dbReference>
<evidence type="ECO:0000259" key="4">
    <source>
        <dbReference type="PROSITE" id="PS50048"/>
    </source>
</evidence>
<feature type="domain" description="Zn(2)-C6 fungal-type" evidence="4">
    <location>
        <begin position="57"/>
        <end position="88"/>
    </location>
</feature>
<evidence type="ECO:0000256" key="3">
    <source>
        <dbReference type="SAM" id="MobiDB-lite"/>
    </source>
</evidence>
<dbReference type="InterPro" id="IPR021858">
    <property type="entry name" value="Fun_TF"/>
</dbReference>
<dbReference type="PROSITE" id="PS00463">
    <property type="entry name" value="ZN2_CY6_FUNGAL_1"/>
    <property type="match status" value="1"/>
</dbReference>
<dbReference type="PANTHER" id="PTHR37534:SF20">
    <property type="entry name" value="PRO1A C6 ZINK-FINGER PROTEIN"/>
    <property type="match status" value="1"/>
</dbReference>
<keyword evidence="2" id="KW-0539">Nucleus</keyword>
<feature type="compositionally biased region" description="Low complexity" evidence="3">
    <location>
        <begin position="7"/>
        <end position="27"/>
    </location>
</feature>
<dbReference type="Pfam" id="PF00172">
    <property type="entry name" value="Zn_clus"/>
    <property type="match status" value="1"/>
</dbReference>
<feature type="region of interest" description="Disordered" evidence="3">
    <location>
        <begin position="139"/>
        <end position="218"/>
    </location>
</feature>
<evidence type="ECO:0000313" key="5">
    <source>
        <dbReference type="EMBL" id="KLO08795.1"/>
    </source>
</evidence>
<feature type="compositionally biased region" description="Low complexity" evidence="3">
    <location>
        <begin position="873"/>
        <end position="886"/>
    </location>
</feature>
<evidence type="ECO:0000313" key="6">
    <source>
        <dbReference type="Proteomes" id="UP000053477"/>
    </source>
</evidence>
<dbReference type="AlphaFoldDB" id="A0A0H2RAB2"/>
<proteinExistence type="predicted"/>
<reference evidence="5 6" key="1">
    <citation type="submission" date="2015-04" db="EMBL/GenBank/DDBJ databases">
        <title>Complete genome sequence of Schizopora paradoxa KUC8140, a cosmopolitan wood degrader in East Asia.</title>
        <authorList>
            <consortium name="DOE Joint Genome Institute"/>
            <person name="Min B."/>
            <person name="Park H."/>
            <person name="Jang Y."/>
            <person name="Kim J.-J."/>
            <person name="Kim K.H."/>
            <person name="Pangilinan J."/>
            <person name="Lipzen A."/>
            <person name="Riley R."/>
            <person name="Grigoriev I.V."/>
            <person name="Spatafora J.W."/>
            <person name="Choi I.-G."/>
        </authorList>
    </citation>
    <scope>NUCLEOTIDE SEQUENCE [LARGE SCALE GENOMIC DNA]</scope>
    <source>
        <strain evidence="5 6">KUC8140</strain>
    </source>
</reference>
<sequence length="1042" mass="111099">MSKRGAAHASNASAQAAASGGASSSAHAHSHNNSHSHSSASPVAAGKQKGAQRAKSGCYTCRIRRKKCDEKQDAEGNCQTCVRLRLQCLGFGAKRPDWMREGNSVPELRERIKNFLAEQGMIKGHSSTAPRTLIQPVPTAANTNTNANNTHPPAPPSSNGSATPTQAGLTLGNDPIPQAVYDSAAGNDGRHHQQDGSVGVGEMRGSPPAPGGSPPAEPILVLNNHQHQHAHAQQQHPAAHHAHATHYGHHYMQSDHPSHGTQATAGGNNGNNGNNNVHSSAAGGVHGSPPPSAANARLHLRPGSHSPPVHNGVGHGHHNNVHGHGGHQSYKYGAQRGGAYNTYGGHLSLHNNSPPFHSQQLSPDSPKPPRQPMLSDPPHLLSQYTFAPPPSSSVMGSNGGNNANGGTGGANSWHNQYGPYGSQFTYNPSASSSALRHHHPYFSSGSNNNNSTFTPAGPPQITHFANGSIDHPNAPLLSFEVEQGFPARKAPLESQFSRHYHFNGDDADGDIDMFDAGVGALIPVVDPSLQQSGAQYEYAPIPSLPDPLFVDRDDGALVTHYLRSVRPMQFFLADRSIDDVILRFAMSSDIVRSAICHVASVHRRRLKDSPPMQGNAPLPSSSAMGVGGLSSLAAGFFGGAQPHMGHPQLTLPSITAGGAPLEDEGDEGSGLRIRHALENTSARERLTEAEAMAGLQCISSYLFAGGTGGWDFFLQTACAWVRSILPDSRTLAGAGGYVKALERAGAAGETGETGLKGFIVRTTMWFEVLASVSQVRRPLFLEAYRELFGVQRIMEVDGAGGGGGGEERGFSMLNVMGCDNLTFLAIAETSALAAWKDETQREGRMSLMELTKRGVEIEEKYLREDSTRYHSATGTSGSTTTNSTDGDTVEKRRQLTADIFRAAARLFVHTVLNEDNLACNEIMTGVYETVMALRRVPKTPDSLLNSVVRSVIFPICLAGCMTDDKPSRAFLKDLLVRQQTAGNSTQVLEAMEKVWRQREEKARRAASLSRRSMSDLRSSLGGAGGEESGKSWRDVVRQVLLV</sequence>
<comment type="subcellular location">
    <subcellularLocation>
        <location evidence="1">Nucleus</location>
    </subcellularLocation>
</comment>
<feature type="compositionally biased region" description="Polar residues" evidence="3">
    <location>
        <begin position="157"/>
        <end position="168"/>
    </location>
</feature>
<dbReference type="GO" id="GO:0005634">
    <property type="term" value="C:nucleus"/>
    <property type="evidence" value="ECO:0007669"/>
    <property type="project" value="UniProtKB-SubCell"/>
</dbReference>
<dbReference type="InterPro" id="IPR001138">
    <property type="entry name" value="Zn2Cys6_DnaBD"/>
</dbReference>
<evidence type="ECO:0000256" key="1">
    <source>
        <dbReference type="ARBA" id="ARBA00004123"/>
    </source>
</evidence>
<dbReference type="OrthoDB" id="5419315at2759"/>
<dbReference type="Pfam" id="PF11951">
    <property type="entry name" value="Fungal_trans_2"/>
    <property type="match status" value="1"/>
</dbReference>
<dbReference type="STRING" id="27342.A0A0H2RAB2"/>
<dbReference type="InParanoid" id="A0A0H2RAB2"/>
<protein>
    <recommendedName>
        <fullName evidence="4">Zn(2)-C6 fungal-type domain-containing protein</fullName>
    </recommendedName>
</protein>
<dbReference type="Proteomes" id="UP000053477">
    <property type="component" value="Unassembled WGS sequence"/>
</dbReference>
<name>A0A0H2RAB2_9AGAM</name>
<feature type="region of interest" description="Disordered" evidence="3">
    <location>
        <begin position="1"/>
        <end position="49"/>
    </location>
</feature>
<dbReference type="SUPFAM" id="SSF57701">
    <property type="entry name" value="Zn2/Cys6 DNA-binding domain"/>
    <property type="match status" value="1"/>
</dbReference>
<feature type="region of interest" description="Disordered" evidence="3">
    <location>
        <begin position="250"/>
        <end position="410"/>
    </location>
</feature>
<feature type="compositionally biased region" description="Basic residues" evidence="3">
    <location>
        <begin position="315"/>
        <end position="325"/>
    </location>
</feature>
<dbReference type="Gene3D" id="4.10.240.10">
    <property type="entry name" value="Zn(2)-C6 fungal-type DNA-binding domain"/>
    <property type="match status" value="1"/>
</dbReference>
<feature type="compositionally biased region" description="Pro residues" evidence="3">
    <location>
        <begin position="207"/>
        <end position="217"/>
    </location>
</feature>
<dbReference type="GO" id="GO:0000981">
    <property type="term" value="F:DNA-binding transcription factor activity, RNA polymerase II-specific"/>
    <property type="evidence" value="ECO:0007669"/>
    <property type="project" value="InterPro"/>
</dbReference>
<feature type="compositionally biased region" description="Low complexity" evidence="3">
    <location>
        <begin position="35"/>
        <end position="49"/>
    </location>
</feature>
<feature type="compositionally biased region" description="Polar residues" evidence="3">
    <location>
        <begin position="349"/>
        <end position="363"/>
    </location>
</feature>
<organism evidence="5 6">
    <name type="scientific">Schizopora paradoxa</name>
    <dbReference type="NCBI Taxonomy" id="27342"/>
    <lineage>
        <taxon>Eukaryota</taxon>
        <taxon>Fungi</taxon>
        <taxon>Dikarya</taxon>
        <taxon>Basidiomycota</taxon>
        <taxon>Agaricomycotina</taxon>
        <taxon>Agaricomycetes</taxon>
        <taxon>Hymenochaetales</taxon>
        <taxon>Schizoporaceae</taxon>
        <taxon>Schizopora</taxon>
    </lineage>
</organism>
<accession>A0A0H2RAB2</accession>
<feature type="compositionally biased region" description="Low complexity" evidence="3">
    <location>
        <begin position="139"/>
        <end position="151"/>
    </location>
</feature>
<gene>
    <name evidence="5" type="ORF">SCHPADRAFT_908338</name>
</gene>
<dbReference type="InterPro" id="IPR036864">
    <property type="entry name" value="Zn2-C6_fun-type_DNA-bd_sf"/>
</dbReference>
<dbReference type="PROSITE" id="PS50048">
    <property type="entry name" value="ZN2_CY6_FUNGAL_2"/>
    <property type="match status" value="1"/>
</dbReference>
<evidence type="ECO:0000256" key="2">
    <source>
        <dbReference type="ARBA" id="ARBA00023242"/>
    </source>
</evidence>